<dbReference type="InterPro" id="IPR013083">
    <property type="entry name" value="Znf_RING/FYVE/PHD"/>
</dbReference>
<feature type="compositionally biased region" description="Polar residues" evidence="5">
    <location>
        <begin position="155"/>
        <end position="170"/>
    </location>
</feature>
<dbReference type="PROSITE" id="PS50089">
    <property type="entry name" value="ZF_RING_2"/>
    <property type="match status" value="1"/>
</dbReference>
<dbReference type="AlphaFoldDB" id="A0A812J6J0"/>
<proteinExistence type="predicted"/>
<dbReference type="CDD" id="cd16454">
    <property type="entry name" value="RING-H2_PA-TM-RING"/>
    <property type="match status" value="1"/>
</dbReference>
<dbReference type="OrthoDB" id="8062037at2759"/>
<feature type="region of interest" description="Disordered" evidence="5">
    <location>
        <begin position="1"/>
        <end position="43"/>
    </location>
</feature>
<dbReference type="PANTHER" id="PTHR22765:SF450">
    <property type="entry name" value="ERAD-ASSOCIATED E3 UBIQUITIN-PROTEIN LIGASE HRD1"/>
    <property type="match status" value="1"/>
</dbReference>
<feature type="domain" description="RING-type" evidence="6">
    <location>
        <begin position="99"/>
        <end position="142"/>
    </location>
</feature>
<dbReference type="SMART" id="SM00184">
    <property type="entry name" value="RING"/>
    <property type="match status" value="1"/>
</dbReference>
<evidence type="ECO:0000259" key="6">
    <source>
        <dbReference type="PROSITE" id="PS50089"/>
    </source>
</evidence>
<evidence type="ECO:0000256" key="3">
    <source>
        <dbReference type="ARBA" id="ARBA00022833"/>
    </source>
</evidence>
<dbReference type="Pfam" id="PF13639">
    <property type="entry name" value="zf-RING_2"/>
    <property type="match status" value="1"/>
</dbReference>
<organism evidence="7 8">
    <name type="scientific">Symbiodinium natans</name>
    <dbReference type="NCBI Taxonomy" id="878477"/>
    <lineage>
        <taxon>Eukaryota</taxon>
        <taxon>Sar</taxon>
        <taxon>Alveolata</taxon>
        <taxon>Dinophyceae</taxon>
        <taxon>Suessiales</taxon>
        <taxon>Symbiodiniaceae</taxon>
        <taxon>Symbiodinium</taxon>
    </lineage>
</organism>
<dbReference type="InterPro" id="IPR011016">
    <property type="entry name" value="Znf_RING-CH"/>
</dbReference>
<dbReference type="SMART" id="SM00744">
    <property type="entry name" value="RINGv"/>
    <property type="match status" value="1"/>
</dbReference>
<dbReference type="GO" id="GO:0061630">
    <property type="term" value="F:ubiquitin protein ligase activity"/>
    <property type="evidence" value="ECO:0007669"/>
    <property type="project" value="TreeGrafter"/>
</dbReference>
<evidence type="ECO:0000256" key="4">
    <source>
        <dbReference type="PROSITE-ProRule" id="PRU00175"/>
    </source>
</evidence>
<sequence>MQIDYSRFDHIDTSDSEAGDPTAPSQLPLASDRPPGPPANVLDDLEDYFHRLDARRSELEAGLNAGSDEESTPVPSVERFDDADFAELLRSRTDSNAECAICLADLSPDEEALELPCAARHTFHEECARSWLSRNVTCPLCRVDVRGIVRRRGGQSQASGPPAANESQDSPRAFGYTRDGGVILRYDPRPPPELPRPLYIPFDLHHAAELVEIQYPDRGTARVWRVPRNQ</sequence>
<dbReference type="Proteomes" id="UP000604046">
    <property type="component" value="Unassembled WGS sequence"/>
</dbReference>
<keyword evidence="3" id="KW-0862">Zinc</keyword>
<accession>A0A812J6J0</accession>
<reference evidence="7" key="1">
    <citation type="submission" date="2021-02" db="EMBL/GenBank/DDBJ databases">
        <authorList>
            <person name="Dougan E. K."/>
            <person name="Rhodes N."/>
            <person name="Thang M."/>
            <person name="Chan C."/>
        </authorList>
    </citation>
    <scope>NUCLEOTIDE SEQUENCE</scope>
</reference>
<gene>
    <name evidence="7" type="primary">rnf111</name>
    <name evidence="7" type="ORF">SNAT2548_LOCUS5319</name>
</gene>
<dbReference type="InterPro" id="IPR001841">
    <property type="entry name" value="Znf_RING"/>
</dbReference>
<dbReference type="GO" id="GO:0006511">
    <property type="term" value="P:ubiquitin-dependent protein catabolic process"/>
    <property type="evidence" value="ECO:0007669"/>
    <property type="project" value="TreeGrafter"/>
</dbReference>
<evidence type="ECO:0000256" key="5">
    <source>
        <dbReference type="SAM" id="MobiDB-lite"/>
    </source>
</evidence>
<evidence type="ECO:0000313" key="7">
    <source>
        <dbReference type="EMBL" id="CAE7194566.1"/>
    </source>
</evidence>
<dbReference type="EMBL" id="CAJNDS010000341">
    <property type="protein sequence ID" value="CAE7194566.1"/>
    <property type="molecule type" value="Genomic_DNA"/>
</dbReference>
<name>A0A812J6J0_9DINO</name>
<feature type="region of interest" description="Disordered" evidence="5">
    <location>
        <begin position="60"/>
        <end position="79"/>
    </location>
</feature>
<dbReference type="SUPFAM" id="SSF57850">
    <property type="entry name" value="RING/U-box"/>
    <property type="match status" value="1"/>
</dbReference>
<dbReference type="PANTHER" id="PTHR22765">
    <property type="entry name" value="RING FINGER AND PROTEASE ASSOCIATED DOMAIN-CONTAINING"/>
    <property type="match status" value="1"/>
</dbReference>
<comment type="caution">
    <text evidence="7">The sequence shown here is derived from an EMBL/GenBank/DDBJ whole genome shotgun (WGS) entry which is preliminary data.</text>
</comment>
<dbReference type="GO" id="GO:0008270">
    <property type="term" value="F:zinc ion binding"/>
    <property type="evidence" value="ECO:0007669"/>
    <property type="project" value="UniProtKB-KW"/>
</dbReference>
<feature type="region of interest" description="Disordered" evidence="5">
    <location>
        <begin position="152"/>
        <end position="172"/>
    </location>
</feature>
<keyword evidence="1" id="KW-0479">Metal-binding</keyword>
<protein>
    <submittedName>
        <fullName evidence="7">Rnf111 protein</fullName>
    </submittedName>
</protein>
<feature type="compositionally biased region" description="Basic and acidic residues" evidence="5">
    <location>
        <begin position="1"/>
        <end position="13"/>
    </location>
</feature>
<dbReference type="InterPro" id="IPR051826">
    <property type="entry name" value="E3_ubiquitin-ligase_domain"/>
</dbReference>
<evidence type="ECO:0000256" key="2">
    <source>
        <dbReference type="ARBA" id="ARBA00022771"/>
    </source>
</evidence>
<evidence type="ECO:0000313" key="8">
    <source>
        <dbReference type="Proteomes" id="UP000604046"/>
    </source>
</evidence>
<evidence type="ECO:0000256" key="1">
    <source>
        <dbReference type="ARBA" id="ARBA00022723"/>
    </source>
</evidence>
<dbReference type="Gene3D" id="3.30.40.10">
    <property type="entry name" value="Zinc/RING finger domain, C3HC4 (zinc finger)"/>
    <property type="match status" value="1"/>
</dbReference>
<keyword evidence="2 4" id="KW-0863">Zinc-finger</keyword>
<keyword evidence="8" id="KW-1185">Reference proteome</keyword>